<dbReference type="EMBL" id="SNYM01000030">
    <property type="protein sequence ID" value="TDQ43398.1"/>
    <property type="molecule type" value="Genomic_DNA"/>
</dbReference>
<feature type="domain" description="GAF" evidence="1">
    <location>
        <begin position="162"/>
        <end position="326"/>
    </location>
</feature>
<dbReference type="PANTHER" id="PTHR40660:SF1">
    <property type="entry name" value="5'-PHOSPHATE OXIDASE PUTATIVE DOMAIN-CONTAINING PROTEIN-RELATED"/>
    <property type="match status" value="1"/>
</dbReference>
<name>A0A4R6U9W6_9GAMM</name>
<dbReference type="Gene3D" id="3.30.450.40">
    <property type="match status" value="1"/>
</dbReference>
<dbReference type="OrthoDB" id="1494384at2"/>
<dbReference type="InterPro" id="IPR012349">
    <property type="entry name" value="Split_barrel_FMN-bd"/>
</dbReference>
<dbReference type="Pfam" id="PF13185">
    <property type="entry name" value="GAF_2"/>
    <property type="match status" value="1"/>
</dbReference>
<proteinExistence type="predicted"/>
<accession>A0A4R6U9W6</accession>
<evidence type="ECO:0000259" key="1">
    <source>
        <dbReference type="SMART" id="SM00065"/>
    </source>
</evidence>
<dbReference type="InterPro" id="IPR003018">
    <property type="entry name" value="GAF"/>
</dbReference>
<dbReference type="Proteomes" id="UP000295375">
    <property type="component" value="Unassembled WGS sequence"/>
</dbReference>
<dbReference type="SMART" id="SM00065">
    <property type="entry name" value="GAF"/>
    <property type="match status" value="1"/>
</dbReference>
<evidence type="ECO:0000313" key="3">
    <source>
        <dbReference type="Proteomes" id="UP000295375"/>
    </source>
</evidence>
<gene>
    <name evidence="2" type="ORF">EV696_13014</name>
</gene>
<dbReference type="RefSeq" id="WP_133593661.1">
    <property type="nucleotide sequence ID" value="NZ_CP037953.1"/>
</dbReference>
<keyword evidence="3" id="KW-1185">Reference proteome</keyword>
<dbReference type="Pfam" id="PF01243">
    <property type="entry name" value="PNPOx_N"/>
    <property type="match status" value="1"/>
</dbReference>
<evidence type="ECO:0000313" key="2">
    <source>
        <dbReference type="EMBL" id="TDQ43398.1"/>
    </source>
</evidence>
<dbReference type="SUPFAM" id="SSF55781">
    <property type="entry name" value="GAF domain-like"/>
    <property type="match status" value="1"/>
</dbReference>
<protein>
    <submittedName>
        <fullName evidence="2">Pyridoxamine 5'-phosphate oxidase</fullName>
    </submittedName>
</protein>
<dbReference type="SUPFAM" id="SSF50475">
    <property type="entry name" value="FMN-binding split barrel"/>
    <property type="match status" value="1"/>
</dbReference>
<dbReference type="InterPro" id="IPR011576">
    <property type="entry name" value="Pyridox_Oxase_N"/>
</dbReference>
<reference evidence="2 3" key="1">
    <citation type="submission" date="2019-03" db="EMBL/GenBank/DDBJ databases">
        <title>Genomic Encyclopedia of Type Strains, Phase IV (KMG-IV): sequencing the most valuable type-strain genomes for metagenomic binning, comparative biology and taxonomic classification.</title>
        <authorList>
            <person name="Goeker M."/>
        </authorList>
    </citation>
    <scope>NUCLEOTIDE SEQUENCE [LARGE SCALE GENOMIC DNA]</scope>
    <source>
        <strain evidence="2 3">DSM 103792</strain>
    </source>
</reference>
<organism evidence="2 3">
    <name type="scientific">Permianibacter aggregans</name>
    <dbReference type="NCBI Taxonomy" id="1510150"/>
    <lineage>
        <taxon>Bacteria</taxon>
        <taxon>Pseudomonadati</taxon>
        <taxon>Pseudomonadota</taxon>
        <taxon>Gammaproteobacteria</taxon>
        <taxon>Pseudomonadales</taxon>
        <taxon>Pseudomonadaceae</taxon>
        <taxon>Permianibacter</taxon>
    </lineage>
</organism>
<comment type="caution">
    <text evidence="2">The sequence shown here is derived from an EMBL/GenBank/DDBJ whole genome shotgun (WGS) entry which is preliminary data.</text>
</comment>
<dbReference type="AlphaFoldDB" id="A0A4R6U9W6"/>
<dbReference type="Gene3D" id="2.30.110.10">
    <property type="entry name" value="Electron Transport, Fmn-binding Protein, Chain A"/>
    <property type="match status" value="1"/>
</dbReference>
<dbReference type="PANTHER" id="PTHR40660">
    <property type="entry name" value="5'-PHOSPHATE OXIDASE PUTATIVE DOMAIN-CONTAINING PROTEIN-RELATED"/>
    <property type="match status" value="1"/>
</dbReference>
<dbReference type="InterPro" id="IPR029016">
    <property type="entry name" value="GAF-like_dom_sf"/>
</dbReference>
<sequence length="446" mass="49835">MIYTPTLESIRLCLEGIIPSALATSDHQGMPNVTYVSQAMYVDCQHIALTFQFFNKTRENILANPIATLLTMDPVTAARYRLVLQYLRTETSGPQFEKMRAKLAGIASYEGMVGVFKLRGADIYRVLSIEHLPGRELMAMPNNPALLPALRRTVDSLGRYHSLENLVDTMLDSLDRHFNIRNSMLLMADPTAQKLYTLASRGYDRSGIGSEIPFGVGVIGVAAKERVPIRIMYFAAEYAYTKAVREQLIDDGRADKLEDRIPLPGLSEPGSQLAVPILANGHLQAVLYVESDQACRFNYDDEDALVAICAQVGEAMQSLQSQPPAEVCHSPGLCPTPQGTAIRVKYFLTDHSVFLDEEYLIKGVAGAILWRLLNQFKHEGRIEFTTRELRLDNAIPLPDVSDNLDARLLLLSRRLKERSDYLFIEKAGRGRIKLVMHRPVELQVGA</sequence>